<dbReference type="PANTHER" id="PTHR37841:SF1">
    <property type="entry name" value="DUF3298 DOMAIN-CONTAINING PROTEIN"/>
    <property type="match status" value="1"/>
</dbReference>
<reference evidence="2 3" key="1">
    <citation type="submission" date="2020-04" db="EMBL/GenBank/DDBJ databases">
        <title>Flammeovirga sp. SR4, a novel species isolated from seawater.</title>
        <authorList>
            <person name="Wang X."/>
        </authorList>
    </citation>
    <scope>NUCLEOTIDE SEQUENCE [LARGE SCALE GENOMIC DNA]</scope>
    <source>
        <strain evidence="2 3">ATCC 23126</strain>
    </source>
</reference>
<name>A0A7X9P2X5_9BACT</name>
<dbReference type="Pfam" id="PF14903">
    <property type="entry name" value="WG_beta_rep"/>
    <property type="match status" value="8"/>
</dbReference>
<keyword evidence="1" id="KW-0732">Signal</keyword>
<dbReference type="PANTHER" id="PTHR37841">
    <property type="entry name" value="GLR2918 PROTEIN"/>
    <property type="match status" value="1"/>
</dbReference>
<evidence type="ECO:0000313" key="2">
    <source>
        <dbReference type="EMBL" id="NME68576.1"/>
    </source>
</evidence>
<evidence type="ECO:0000313" key="3">
    <source>
        <dbReference type="Proteomes" id="UP000576082"/>
    </source>
</evidence>
<proteinExistence type="predicted"/>
<dbReference type="SUPFAM" id="SSF69360">
    <property type="entry name" value="Cell wall binding repeat"/>
    <property type="match status" value="2"/>
</dbReference>
<protein>
    <submittedName>
        <fullName evidence="2">WG repeat-containing protein</fullName>
    </submittedName>
</protein>
<dbReference type="EMBL" id="JABANE010000025">
    <property type="protein sequence ID" value="NME68576.1"/>
    <property type="molecule type" value="Genomic_DNA"/>
</dbReference>
<evidence type="ECO:0000256" key="1">
    <source>
        <dbReference type="SAM" id="SignalP"/>
    </source>
</evidence>
<accession>A0A7X9P2X5</accession>
<dbReference type="Proteomes" id="UP000576082">
    <property type="component" value="Unassembled WGS sequence"/>
</dbReference>
<dbReference type="AlphaFoldDB" id="A0A7X9P2X5"/>
<keyword evidence="3" id="KW-1185">Reference proteome</keyword>
<dbReference type="InterPro" id="IPR032774">
    <property type="entry name" value="WG_beta_rep"/>
</dbReference>
<gene>
    <name evidence="2" type="ORF">HHU12_11450</name>
</gene>
<sequence>MRTLTFILLLSPLFCFSQHLVPVAKNGKWGFQGNSDTTYPYQFITPVEEHKVFKIGQAYKIGVVDLSGNTLLPCDYNRVEVVSDQLYVVWNEKGATLVDKQNAKLTTEYYDHISPFGMYLKVTLKRKEGIIKKDGEVICKPIYDKINLLEDNPVFVVQNGDKKGIIDLKGQEPLPIEYKDIKAVANKQLLATYPNTPLVSFILINEDGSLKNKKDFNKQADFTAFQKRFYFNYLKKDFSKSGATAPQWLEIMGDHYLVAPNGKELLDGRNFFYVQQNENNNLTIARREEKDGTLKYYLIDHQEGKILFSDSFKDIVFADFGESNWARISVDTLWDCLINKEGDVKRVIEADGMNYSMRDIGNFYEGFAFYHSNNNNSYGFIDTNGESVIPPIYTLASDFKEGYSIVKKNGKFGAINTQGKIVIPISYDGISLCEKGWFRVKQGSGISGKWGVVNTSGKAVLECKYQEIQLDDKGANVKLNGAWGRYLRSYEWAFTPKVKVSKIHAFNNGIAKMERKPIYDPVDRKTIRGYKYQGFIKEDGKVIIPPVYTSVIGFQRAWDKQEGLAIINKNKLHGFVNYLGEVVLDANFISTGNFTEVWTIHKGIAKVTDKEGLTSFVDSNGKEVLPFEFTSISDNYEKIWNDSNGVAIAQLNGKKGLIDFEGKKVSPFVYPKLFQVNEQLFVGQVPDKEWGMINQAGDTTVNFSYSKALPLSSKYSQLIQDTTLMYTLLNNGQWSNEVIEHKTENSASIQQNEDYTYHHIGEDYAIVSKKGKSKLQGVVDHKGKVIIKPSFKKILPFSDGIAVAQKEGKSAKDRKYGFIDKKGKWIIPATYNNAQSFADGLAAVCMKNKWGYIDQNNKVIIPIQYSKASNFNNTIAVVNQTSIINKEGKIQGSISSTENIKEVNENHIIVKGIGYEKHLSINGIHLYDMDFDEVTAFNSAGIAFVKTGEQWLLKRTINEVKVTKLFTKSEKEIYENKYGRHRKVVSLTGDVTEDHGFEKIKDGQWRMIGLDSQPLNNISFYNVKKHNDGSFTFEIKNVGKVTNAKGEIITEDFIQSTQLFGDGLLIYNEGNAEFIQ</sequence>
<feature type="chain" id="PRO_5030861202" evidence="1">
    <location>
        <begin position="18"/>
        <end position="1076"/>
    </location>
</feature>
<comment type="caution">
    <text evidence="2">The sequence shown here is derived from an EMBL/GenBank/DDBJ whole genome shotgun (WGS) entry which is preliminary data.</text>
</comment>
<dbReference type="RefSeq" id="WP_169656876.1">
    <property type="nucleotide sequence ID" value="NZ_JABANE010000025.1"/>
</dbReference>
<organism evidence="2 3">
    <name type="scientific">Flammeovirga aprica JL-4</name>
    <dbReference type="NCBI Taxonomy" id="694437"/>
    <lineage>
        <taxon>Bacteria</taxon>
        <taxon>Pseudomonadati</taxon>
        <taxon>Bacteroidota</taxon>
        <taxon>Cytophagia</taxon>
        <taxon>Cytophagales</taxon>
        <taxon>Flammeovirgaceae</taxon>
        <taxon>Flammeovirga</taxon>
    </lineage>
</organism>
<feature type="signal peptide" evidence="1">
    <location>
        <begin position="1"/>
        <end position="17"/>
    </location>
</feature>